<evidence type="ECO:0000313" key="2">
    <source>
        <dbReference type="EMBL" id="PIN24764.1"/>
    </source>
</evidence>
<reference evidence="3" key="2">
    <citation type="journal article" date="2018" name="Gigascience">
        <title>Genome assembly of the Pink Ipe (Handroanthus impetiginosus, Bignoniaceae), a highly valued, ecologically keystone Neotropical timber forest tree.</title>
        <authorList>
            <person name="Silva-Junior O.B."/>
            <person name="Grattapaglia D."/>
            <person name="Novaes E."/>
            <person name="Collevatti R.G."/>
        </authorList>
    </citation>
    <scope>NUCLEOTIDE SEQUENCE [LARGE SCALE GENOMIC DNA]</scope>
    <source>
        <strain evidence="3">cv. UFG-1</strain>
    </source>
</reference>
<name>A0A2G9I4U1_9LAMI</name>
<dbReference type="EMBL" id="NKXS01006722">
    <property type="protein sequence ID" value="PIN00864.1"/>
    <property type="molecule type" value="Genomic_DNA"/>
</dbReference>
<reference evidence="2" key="1">
    <citation type="submission" date="2017-07" db="EMBL/GenBank/DDBJ databases">
        <authorList>
            <person name="Sun Z.S."/>
            <person name="Albrecht U."/>
            <person name="Echele G."/>
            <person name="Lee C.C."/>
        </authorList>
    </citation>
    <scope>NUCLEOTIDE SEQUENCE</scope>
    <source>
        <strain evidence="2">UFG-1</strain>
        <tissue evidence="2">Leaf</tissue>
    </source>
</reference>
<keyword evidence="3" id="KW-1185">Reference proteome</keyword>
<accession>A0A2G9I4U1</accession>
<sequence length="140" mass="15669">MIIWTMKEYGVAESWSKDILLGSWFPRIDLQHLLPLTTFPNGDILFSKLGCDLVSFSPKTKQCTIIPFRDTHLVIYASLGTTYAPRFYALEEDVSGRKHHSTHNVWLGILSRVLVGILLPFSVNGICGFVNRGSPISSNS</sequence>
<gene>
    <name evidence="2" type="ORF">CDL12_02509</name>
    <name evidence="1" type="ORF">CDL12_26631</name>
</gene>
<proteinExistence type="predicted"/>
<evidence type="ECO:0000313" key="3">
    <source>
        <dbReference type="Proteomes" id="UP000231279"/>
    </source>
</evidence>
<evidence type="ECO:0008006" key="4">
    <source>
        <dbReference type="Google" id="ProtNLM"/>
    </source>
</evidence>
<comment type="caution">
    <text evidence="2">The sequence shown here is derived from an EMBL/GenBank/DDBJ whole genome shotgun (WGS) entry which is preliminary data.</text>
</comment>
<organism evidence="2 3">
    <name type="scientific">Handroanthus impetiginosus</name>
    <dbReference type="NCBI Taxonomy" id="429701"/>
    <lineage>
        <taxon>Eukaryota</taxon>
        <taxon>Viridiplantae</taxon>
        <taxon>Streptophyta</taxon>
        <taxon>Embryophyta</taxon>
        <taxon>Tracheophyta</taxon>
        <taxon>Spermatophyta</taxon>
        <taxon>Magnoliopsida</taxon>
        <taxon>eudicotyledons</taxon>
        <taxon>Gunneridae</taxon>
        <taxon>Pentapetalae</taxon>
        <taxon>asterids</taxon>
        <taxon>lamiids</taxon>
        <taxon>Lamiales</taxon>
        <taxon>Bignoniaceae</taxon>
        <taxon>Crescentiina</taxon>
        <taxon>Tabebuia alliance</taxon>
        <taxon>Handroanthus</taxon>
    </lineage>
</organism>
<dbReference type="AlphaFoldDB" id="A0A2G9I4U1"/>
<reference evidence="2" key="3">
    <citation type="journal article" date="2018" name="Gigascience">
        <title>Genome assembly of the pink ipe (Handroanthus impetiginosus, Bignoniaceae), a highly-valued ecologically keystone neotropical timber forest tree.</title>
        <authorList>
            <person name="Silva-Junior O.B."/>
            <person name="Novaes E."/>
            <person name="Grattapaglia D."/>
            <person name="Collevatti R.G."/>
        </authorList>
    </citation>
    <scope>NUCLEOTIDE SEQUENCE [LARGE SCALE GENOMIC DNA]</scope>
    <source>
        <strain evidence="2">UFG-1</strain>
        <tissue evidence="2">Leaf</tissue>
    </source>
</reference>
<protein>
    <recommendedName>
        <fullName evidence="4">F-box associated domain-containing protein</fullName>
    </recommendedName>
</protein>
<dbReference type="EMBL" id="NKXS01000360">
    <property type="protein sequence ID" value="PIN24764.1"/>
    <property type="molecule type" value="Genomic_DNA"/>
</dbReference>
<evidence type="ECO:0000313" key="1">
    <source>
        <dbReference type="EMBL" id="PIN00864.1"/>
    </source>
</evidence>
<dbReference type="Proteomes" id="UP000231279">
    <property type="component" value="Unassembled WGS sequence"/>
</dbReference>
<dbReference type="OrthoDB" id="1621815at2759"/>